<dbReference type="STRING" id="1184609.KILIM_015_00400"/>
<evidence type="ECO:0000313" key="3">
    <source>
        <dbReference type="Proteomes" id="UP000008366"/>
    </source>
</evidence>
<dbReference type="RefSeq" id="WP_006591512.1">
    <property type="nucleotide sequence ID" value="NZ_BAHD01000015.1"/>
</dbReference>
<feature type="domain" description="Plasmid pRiA4b Orf3-like" evidence="1">
    <location>
        <begin position="103"/>
        <end position="288"/>
    </location>
</feature>
<dbReference type="OrthoDB" id="9816539at2"/>
<organism evidence="2 3">
    <name type="scientific">Kineosphaera limosa NBRC 100340</name>
    <dbReference type="NCBI Taxonomy" id="1184609"/>
    <lineage>
        <taxon>Bacteria</taxon>
        <taxon>Bacillati</taxon>
        <taxon>Actinomycetota</taxon>
        <taxon>Actinomycetes</taxon>
        <taxon>Micrococcales</taxon>
        <taxon>Dermatophilaceae</taxon>
        <taxon>Kineosphaera</taxon>
    </lineage>
</organism>
<reference evidence="2 3" key="1">
    <citation type="submission" date="2012-08" db="EMBL/GenBank/DDBJ databases">
        <title>Whole genome shotgun sequence of Kineosphaera limosa NBRC 100340.</title>
        <authorList>
            <person name="Yoshida I."/>
            <person name="Isaki S."/>
            <person name="Hosoyama A."/>
            <person name="Tsuchikane K."/>
            <person name="Katsumata H."/>
            <person name="Ando Y."/>
            <person name="Ohji S."/>
            <person name="Hamada M."/>
            <person name="Tamura T."/>
            <person name="Yamazoe A."/>
            <person name="Yamazaki S."/>
            <person name="Fujita N."/>
        </authorList>
    </citation>
    <scope>NUCLEOTIDE SEQUENCE [LARGE SCALE GENOMIC DNA]</scope>
    <source>
        <strain evidence="2 3">NBRC 100340</strain>
    </source>
</reference>
<dbReference type="AlphaFoldDB" id="K6W709"/>
<name>K6W709_9MICO</name>
<dbReference type="InterPro" id="IPR012912">
    <property type="entry name" value="Plasmid_pRiA4b_Orf3-like"/>
</dbReference>
<dbReference type="SUPFAM" id="SSF159941">
    <property type="entry name" value="MM3350-like"/>
    <property type="match status" value="1"/>
</dbReference>
<protein>
    <recommendedName>
        <fullName evidence="1">Plasmid pRiA4b Orf3-like domain-containing protein</fullName>
    </recommendedName>
</protein>
<dbReference type="Proteomes" id="UP000008366">
    <property type="component" value="Unassembled WGS sequence"/>
</dbReference>
<accession>K6W709</accession>
<dbReference type="eggNOG" id="COG1846">
    <property type="taxonomic scope" value="Bacteria"/>
</dbReference>
<evidence type="ECO:0000259" key="1">
    <source>
        <dbReference type="Pfam" id="PF07929"/>
    </source>
</evidence>
<keyword evidence="3" id="KW-1185">Reference proteome</keyword>
<dbReference type="InterPro" id="IPR024047">
    <property type="entry name" value="MM3350-like_sf"/>
</dbReference>
<comment type="caution">
    <text evidence="2">The sequence shown here is derived from an EMBL/GenBank/DDBJ whole genome shotgun (WGS) entry which is preliminary data.</text>
</comment>
<dbReference type="EMBL" id="BAHD01000015">
    <property type="protein sequence ID" value="GAB94980.1"/>
    <property type="molecule type" value="Genomic_DNA"/>
</dbReference>
<evidence type="ECO:0000313" key="2">
    <source>
        <dbReference type="EMBL" id="GAB94980.1"/>
    </source>
</evidence>
<proteinExistence type="predicted"/>
<dbReference type="PANTHER" id="PTHR41878">
    <property type="entry name" value="LEXA REPRESSOR-RELATED"/>
    <property type="match status" value="1"/>
</dbReference>
<dbReference type="Gene3D" id="3.10.290.30">
    <property type="entry name" value="MM3350-like"/>
    <property type="match status" value="1"/>
</dbReference>
<sequence>MARRQRETPDDLDPTRVAARQMAQELIEAHGGDPIAAWQALNAPGGMMEQIRTANAANAGKGSAFGLFNPSAALDDPAVGLGREIGEPPPFRVGEPPEQPITLRVRVDIDDAKPPIWRRLELAGDLTLEQLHVVVQSAFGWVGYHLHSFAPQVGGTVDRRRRPFPNEGTEEFCDERLPPESEVRLDQVLRAEGDRLIYEYDFGDSWEHTIRVEKVLPRGEGDPRARCVAGRRAGPPEDVGGIWRYNDLVASWDSFGEENPTPPELGEDELLELREWVGIEFDPADAELEGLDLDQMLGLVERAMESGKLLVDNPRLAPAFTELVQGAARAGALPLISPSVALSGLDLAAEPVGAARAGVFAGLTPQEAAAVTEPWQHLLRFLGPQGVELTAAGNLRPAVVESMVTEFQLSTEWAGRGYREDQTPSVAGLRKAATSLGLVRKVKGRLLPTKAAISATEPVRMWRMVADRLTRGREEFERQAAVIALLVAADRSLEVSALEVFRILAPQVLGAVGWRVGGDAPSAWHVVHASEVVWAVLEFSGCLDADGHVSEAGGRLAQAALLAP</sequence>
<dbReference type="Pfam" id="PF07929">
    <property type="entry name" value="PRiA4_ORF3"/>
    <property type="match status" value="1"/>
</dbReference>
<gene>
    <name evidence="2" type="ORF">KILIM_015_00400</name>
</gene>
<dbReference type="PANTHER" id="PTHR41878:SF1">
    <property type="entry name" value="TNPR PROTEIN"/>
    <property type="match status" value="1"/>
</dbReference>